<reference evidence="1" key="1">
    <citation type="journal article" date="2020" name="Nature">
        <title>Giant virus diversity and host interactions through global metagenomics.</title>
        <authorList>
            <person name="Schulz F."/>
            <person name="Roux S."/>
            <person name="Paez-Espino D."/>
            <person name="Jungbluth S."/>
            <person name="Walsh D.A."/>
            <person name="Denef V.J."/>
            <person name="McMahon K.D."/>
            <person name="Konstantinidis K.T."/>
            <person name="Eloe-Fadrosh E.A."/>
            <person name="Kyrpides N.C."/>
            <person name="Woyke T."/>
        </authorList>
    </citation>
    <scope>NUCLEOTIDE SEQUENCE</scope>
    <source>
        <strain evidence="1">GVMAG-M-3300020185-33</strain>
    </source>
</reference>
<dbReference type="Pfam" id="PF19068">
    <property type="entry name" value="DUF5764"/>
    <property type="match status" value="1"/>
</dbReference>
<dbReference type="EMBL" id="MN739335">
    <property type="protein sequence ID" value="QHS99181.1"/>
    <property type="molecule type" value="Genomic_DNA"/>
</dbReference>
<accession>A0A6C0C509</accession>
<evidence type="ECO:0000313" key="1">
    <source>
        <dbReference type="EMBL" id="QHS99181.1"/>
    </source>
</evidence>
<sequence length="401" mass="45681">MDDYNTSVLSEAKNEYSANLVNILTPLLIQGLQSIFKEACNLCRDNDEYDKYLMTFQNFLTRVPKWNQELIDNETKRIIQQSKCNYLEDLLTCVHITQLKILTSIRVASKQKKVDIDIPKLSDFIHKVYIKCARKCYSNVYLFETNISPLTQQKNVRECETICKECVLNTVRESMPVEKILRAYMDETTEEEIMEEEFTEPLNEIEGSSNNLQETISAEVKEEIKKVTDAIKSVDDKPNGGKLTLEIEETIKDLDNKLEKESLDITTIPLVKISTDTMVEPASHPVVDHELSPVTDPPIFKSANISFNDVDSVINYDVKGSPLSNPPAQNIDAPKTIDRLEKISQVRNDQRKLDEEEDDDEDKLTIFSEAPSLKLDALDVQILDDSLSLKKPPILTGIETL</sequence>
<name>A0A6C0C509_9ZZZZ</name>
<organism evidence="1">
    <name type="scientific">viral metagenome</name>
    <dbReference type="NCBI Taxonomy" id="1070528"/>
    <lineage>
        <taxon>unclassified sequences</taxon>
        <taxon>metagenomes</taxon>
        <taxon>organismal metagenomes</taxon>
    </lineage>
</organism>
<dbReference type="InterPro" id="IPR043913">
    <property type="entry name" value="DUF5764"/>
</dbReference>
<dbReference type="AlphaFoldDB" id="A0A6C0C509"/>
<protein>
    <submittedName>
        <fullName evidence="1">Uncharacterized protein</fullName>
    </submittedName>
</protein>
<proteinExistence type="predicted"/>